<evidence type="ECO:0000256" key="9">
    <source>
        <dbReference type="ARBA" id="ARBA00023065"/>
    </source>
</evidence>
<name>A0A8S3GCJ6_9BILA</name>
<dbReference type="InterPro" id="IPR050599">
    <property type="entry name" value="VDCC_alpha-1_subunit"/>
</dbReference>
<dbReference type="GO" id="GO:0008331">
    <property type="term" value="F:high voltage-gated calcium channel activity"/>
    <property type="evidence" value="ECO:0007669"/>
    <property type="project" value="TreeGrafter"/>
</dbReference>
<dbReference type="PANTHER" id="PTHR45628:SF7">
    <property type="entry name" value="VOLTAGE-DEPENDENT CALCIUM CHANNEL TYPE A SUBUNIT ALPHA-1"/>
    <property type="match status" value="1"/>
</dbReference>
<comment type="subcellular location">
    <subcellularLocation>
        <location evidence="1">Membrane</location>
        <topology evidence="1">Multi-pass membrane protein</topology>
    </subcellularLocation>
</comment>
<keyword evidence="2" id="KW-0813">Transport</keyword>
<dbReference type="PANTHER" id="PTHR45628">
    <property type="entry name" value="VOLTAGE-DEPENDENT CALCIUM CHANNEL TYPE A SUBUNIT ALPHA-1"/>
    <property type="match status" value="1"/>
</dbReference>
<keyword evidence="10 13" id="KW-0472">Membrane</keyword>
<evidence type="ECO:0000256" key="11">
    <source>
        <dbReference type="ARBA" id="ARBA00023180"/>
    </source>
</evidence>
<evidence type="ECO:0000256" key="5">
    <source>
        <dbReference type="ARBA" id="ARBA00022692"/>
    </source>
</evidence>
<keyword evidence="9" id="KW-0406">Ion transport</keyword>
<reference evidence="15" key="1">
    <citation type="submission" date="2021-02" db="EMBL/GenBank/DDBJ databases">
        <authorList>
            <person name="Nowell W R."/>
        </authorList>
    </citation>
    <scope>NUCLEOTIDE SEQUENCE</scope>
</reference>
<protein>
    <recommendedName>
        <fullName evidence="14">Ion transport domain-containing protein</fullName>
    </recommendedName>
</protein>
<dbReference type="Pfam" id="PF00520">
    <property type="entry name" value="Ion_trans"/>
    <property type="match status" value="1"/>
</dbReference>
<dbReference type="GO" id="GO:0098703">
    <property type="term" value="P:calcium ion import across plasma membrane"/>
    <property type="evidence" value="ECO:0007669"/>
    <property type="project" value="TreeGrafter"/>
</dbReference>
<keyword evidence="5 13" id="KW-0812">Transmembrane</keyword>
<accession>A0A8S3GCJ6</accession>
<evidence type="ECO:0000256" key="1">
    <source>
        <dbReference type="ARBA" id="ARBA00004141"/>
    </source>
</evidence>
<feature type="transmembrane region" description="Helical" evidence="13">
    <location>
        <begin position="52"/>
        <end position="71"/>
    </location>
</feature>
<dbReference type="GO" id="GO:0007268">
    <property type="term" value="P:chemical synaptic transmission"/>
    <property type="evidence" value="ECO:0007669"/>
    <property type="project" value="TreeGrafter"/>
</dbReference>
<evidence type="ECO:0000256" key="8">
    <source>
        <dbReference type="ARBA" id="ARBA00022989"/>
    </source>
</evidence>
<dbReference type="Proteomes" id="UP000681967">
    <property type="component" value="Unassembled WGS sequence"/>
</dbReference>
<comment type="caution">
    <text evidence="15">The sequence shown here is derived from an EMBL/GenBank/DDBJ whole genome shotgun (WGS) entry which is preliminary data.</text>
</comment>
<feature type="non-terminal residue" evidence="15">
    <location>
        <position position="140"/>
    </location>
</feature>
<evidence type="ECO:0000313" key="15">
    <source>
        <dbReference type="EMBL" id="CAF5157819.1"/>
    </source>
</evidence>
<keyword evidence="12" id="KW-0407">Ion channel</keyword>
<proteinExistence type="predicted"/>
<sequence>ARKKREAAAAEADAKRKEQTTRVVKPILPYSSMFIFSSTNPIRRFCHFIVTLRYFELLIMIVICLSSISLAAEDPVHENSSRNLILNYLDYAFTGVFTVELLLKIVDLGVALHEGAYCRDVWNLLDALVVICALVAFGFT</sequence>
<dbReference type="InterPro" id="IPR027359">
    <property type="entry name" value="Volt_channel_dom_sf"/>
</dbReference>
<keyword evidence="3" id="KW-0109">Calcium transport</keyword>
<evidence type="ECO:0000256" key="12">
    <source>
        <dbReference type="ARBA" id="ARBA00023303"/>
    </source>
</evidence>
<keyword evidence="11" id="KW-0325">Glycoprotein</keyword>
<keyword evidence="8 13" id="KW-1133">Transmembrane helix</keyword>
<evidence type="ECO:0000256" key="13">
    <source>
        <dbReference type="SAM" id="Phobius"/>
    </source>
</evidence>
<dbReference type="Gene3D" id="1.20.120.350">
    <property type="entry name" value="Voltage-gated potassium channels. Chain C"/>
    <property type="match status" value="1"/>
</dbReference>
<dbReference type="SUPFAM" id="SSF81324">
    <property type="entry name" value="Voltage-gated potassium channels"/>
    <property type="match status" value="1"/>
</dbReference>
<evidence type="ECO:0000256" key="4">
    <source>
        <dbReference type="ARBA" id="ARBA00022673"/>
    </source>
</evidence>
<feature type="transmembrane region" description="Helical" evidence="13">
    <location>
        <begin position="91"/>
        <end position="112"/>
    </location>
</feature>
<feature type="domain" description="Ion transport" evidence="14">
    <location>
        <begin position="53"/>
        <end position="138"/>
    </location>
</feature>
<gene>
    <name evidence="15" type="ORF">BYL167_LOCUS73827</name>
</gene>
<feature type="transmembrane region" description="Helical" evidence="13">
    <location>
        <begin position="121"/>
        <end position="139"/>
    </location>
</feature>
<evidence type="ECO:0000256" key="2">
    <source>
        <dbReference type="ARBA" id="ARBA00022448"/>
    </source>
</evidence>
<dbReference type="GO" id="GO:0045202">
    <property type="term" value="C:synapse"/>
    <property type="evidence" value="ECO:0007669"/>
    <property type="project" value="GOC"/>
</dbReference>
<evidence type="ECO:0000259" key="14">
    <source>
        <dbReference type="Pfam" id="PF00520"/>
    </source>
</evidence>
<evidence type="ECO:0000256" key="6">
    <source>
        <dbReference type="ARBA" id="ARBA00022837"/>
    </source>
</evidence>
<evidence type="ECO:0000256" key="3">
    <source>
        <dbReference type="ARBA" id="ARBA00022568"/>
    </source>
</evidence>
<dbReference type="FunFam" id="1.20.120.350:FF:000011">
    <property type="entry name" value="Voltage-dependent N-type calcium channel subunit alpha"/>
    <property type="match status" value="1"/>
</dbReference>
<dbReference type="GO" id="GO:0005891">
    <property type="term" value="C:voltage-gated calcium channel complex"/>
    <property type="evidence" value="ECO:0007669"/>
    <property type="project" value="TreeGrafter"/>
</dbReference>
<feature type="non-terminal residue" evidence="15">
    <location>
        <position position="1"/>
    </location>
</feature>
<evidence type="ECO:0000313" key="16">
    <source>
        <dbReference type="Proteomes" id="UP000681967"/>
    </source>
</evidence>
<evidence type="ECO:0000256" key="7">
    <source>
        <dbReference type="ARBA" id="ARBA00022882"/>
    </source>
</evidence>
<dbReference type="EMBL" id="CAJOBH010263064">
    <property type="protein sequence ID" value="CAF5157819.1"/>
    <property type="molecule type" value="Genomic_DNA"/>
</dbReference>
<keyword evidence="6" id="KW-0106">Calcium</keyword>
<organism evidence="15 16">
    <name type="scientific">Rotaria magnacalcarata</name>
    <dbReference type="NCBI Taxonomy" id="392030"/>
    <lineage>
        <taxon>Eukaryota</taxon>
        <taxon>Metazoa</taxon>
        <taxon>Spiralia</taxon>
        <taxon>Gnathifera</taxon>
        <taxon>Rotifera</taxon>
        <taxon>Eurotatoria</taxon>
        <taxon>Bdelloidea</taxon>
        <taxon>Philodinida</taxon>
        <taxon>Philodinidae</taxon>
        <taxon>Rotaria</taxon>
    </lineage>
</organism>
<keyword evidence="4" id="KW-0107">Calcium channel</keyword>
<keyword evidence="7" id="KW-0851">Voltage-gated channel</keyword>
<dbReference type="InterPro" id="IPR005821">
    <property type="entry name" value="Ion_trans_dom"/>
</dbReference>
<dbReference type="AlphaFoldDB" id="A0A8S3GCJ6"/>
<evidence type="ECO:0000256" key="10">
    <source>
        <dbReference type="ARBA" id="ARBA00023136"/>
    </source>
</evidence>